<dbReference type="OrthoDB" id="4376109at2"/>
<evidence type="ECO:0000313" key="2">
    <source>
        <dbReference type="EMBL" id="TGA99457.1"/>
    </source>
</evidence>
<gene>
    <name evidence="2" type="ORF">E4665_03800</name>
</gene>
<dbReference type="AlphaFoldDB" id="A0A4Z0GSF7"/>
<feature type="chain" id="PRO_5039576951" description="DUF2914 domain-containing protein" evidence="1">
    <location>
        <begin position="25"/>
        <end position="132"/>
    </location>
</feature>
<dbReference type="RefSeq" id="WP_135347480.1">
    <property type="nucleotide sequence ID" value="NZ_SRJD01000003.1"/>
</dbReference>
<evidence type="ECO:0008006" key="4">
    <source>
        <dbReference type="Google" id="ProtNLM"/>
    </source>
</evidence>
<accession>A0A4Z0GSF7</accession>
<keyword evidence="3" id="KW-1185">Reference proteome</keyword>
<comment type="caution">
    <text evidence="2">The sequence shown here is derived from an EMBL/GenBank/DDBJ whole genome shotgun (WGS) entry which is preliminary data.</text>
</comment>
<dbReference type="Proteomes" id="UP000298347">
    <property type="component" value="Unassembled WGS sequence"/>
</dbReference>
<keyword evidence="1" id="KW-0732">Signal</keyword>
<sequence length="132" mass="14625">MKKILKVFTALTLSLGILSGIAFTPQGITVAPQNVAYATTASIKVTSAHLSVYRGQYAYFTIQGKKYTKATINVYYKTGKSKAQGLGAKKTNSKGYVSWRWKVGTNTTPGTWKVYVKLGGQVKYLYLHVYKR</sequence>
<protein>
    <recommendedName>
        <fullName evidence="4">DUF2914 domain-containing protein</fullName>
    </recommendedName>
</protein>
<reference evidence="2 3" key="1">
    <citation type="journal article" date="2015" name="Int. J. Syst. Evol. Microbiol.">
        <title>Sporolactobacillus shoreae sp. nov. and Sporolactobacillus spathodeae sp. nov., two spore-forming lactic acid bacteria isolated from tree barks in Thailand.</title>
        <authorList>
            <person name="Thamacharoensuk T."/>
            <person name="Kitahara M."/>
            <person name="Ohkuma M."/>
            <person name="Thongchul N."/>
            <person name="Tanasupawat S."/>
        </authorList>
    </citation>
    <scope>NUCLEOTIDE SEQUENCE [LARGE SCALE GENOMIC DNA]</scope>
    <source>
        <strain evidence="2 3">BK92</strain>
    </source>
</reference>
<organism evidence="2 3">
    <name type="scientific">Sporolactobacillus shoreae</name>
    <dbReference type="NCBI Taxonomy" id="1465501"/>
    <lineage>
        <taxon>Bacteria</taxon>
        <taxon>Bacillati</taxon>
        <taxon>Bacillota</taxon>
        <taxon>Bacilli</taxon>
        <taxon>Bacillales</taxon>
        <taxon>Sporolactobacillaceae</taxon>
        <taxon>Sporolactobacillus</taxon>
    </lineage>
</organism>
<evidence type="ECO:0000313" key="3">
    <source>
        <dbReference type="Proteomes" id="UP000298347"/>
    </source>
</evidence>
<name>A0A4Z0GSF7_9BACL</name>
<feature type="signal peptide" evidence="1">
    <location>
        <begin position="1"/>
        <end position="24"/>
    </location>
</feature>
<proteinExistence type="predicted"/>
<evidence type="ECO:0000256" key="1">
    <source>
        <dbReference type="SAM" id="SignalP"/>
    </source>
</evidence>
<dbReference type="EMBL" id="SRJD01000003">
    <property type="protein sequence ID" value="TGA99457.1"/>
    <property type="molecule type" value="Genomic_DNA"/>
</dbReference>